<keyword evidence="2" id="KW-1185">Reference proteome</keyword>
<name>A0AAP0QX75_LIQFO</name>
<protein>
    <submittedName>
        <fullName evidence="1">Uncharacterized protein</fullName>
    </submittedName>
</protein>
<proteinExistence type="predicted"/>
<organism evidence="1 2">
    <name type="scientific">Liquidambar formosana</name>
    <name type="common">Formosan gum</name>
    <dbReference type="NCBI Taxonomy" id="63359"/>
    <lineage>
        <taxon>Eukaryota</taxon>
        <taxon>Viridiplantae</taxon>
        <taxon>Streptophyta</taxon>
        <taxon>Embryophyta</taxon>
        <taxon>Tracheophyta</taxon>
        <taxon>Spermatophyta</taxon>
        <taxon>Magnoliopsida</taxon>
        <taxon>eudicotyledons</taxon>
        <taxon>Gunneridae</taxon>
        <taxon>Pentapetalae</taxon>
        <taxon>Saxifragales</taxon>
        <taxon>Altingiaceae</taxon>
        <taxon>Liquidambar</taxon>
    </lineage>
</organism>
<dbReference type="EMBL" id="JBBPBK010000411">
    <property type="protein sequence ID" value="KAK9265347.1"/>
    <property type="molecule type" value="Genomic_DNA"/>
</dbReference>
<gene>
    <name evidence="1" type="ORF">L1049_027216</name>
</gene>
<dbReference type="AlphaFoldDB" id="A0AAP0QX75"/>
<reference evidence="1 2" key="1">
    <citation type="journal article" date="2024" name="Plant J.">
        <title>Genome sequences and population genomics reveal climatic adaptation and genomic divergence between two closely related sweetgum species.</title>
        <authorList>
            <person name="Xu W.Q."/>
            <person name="Ren C.Q."/>
            <person name="Zhang X.Y."/>
            <person name="Comes H.P."/>
            <person name="Liu X.H."/>
            <person name="Li Y.G."/>
            <person name="Kettle C.J."/>
            <person name="Jalonen R."/>
            <person name="Gaisberger H."/>
            <person name="Ma Y.Z."/>
            <person name="Qiu Y.X."/>
        </authorList>
    </citation>
    <scope>NUCLEOTIDE SEQUENCE [LARGE SCALE GENOMIC DNA]</scope>
    <source>
        <strain evidence="1">Hangzhou</strain>
    </source>
</reference>
<sequence length="65" mass="6983">MAMCIAVVKENCVKFVKDKCSNSFKDACVVVKEWKVNVKEVSKLISWASASASNGSAMVNSIGVI</sequence>
<evidence type="ECO:0000313" key="2">
    <source>
        <dbReference type="Proteomes" id="UP001415857"/>
    </source>
</evidence>
<evidence type="ECO:0000313" key="1">
    <source>
        <dbReference type="EMBL" id="KAK9265347.1"/>
    </source>
</evidence>
<dbReference type="Proteomes" id="UP001415857">
    <property type="component" value="Unassembled WGS sequence"/>
</dbReference>
<comment type="caution">
    <text evidence="1">The sequence shown here is derived from an EMBL/GenBank/DDBJ whole genome shotgun (WGS) entry which is preliminary data.</text>
</comment>
<accession>A0AAP0QX75</accession>